<dbReference type="InterPro" id="IPR013563">
    <property type="entry name" value="Oligopep_ABC_C"/>
</dbReference>
<dbReference type="SMART" id="SM00382">
    <property type="entry name" value="AAA"/>
    <property type="match status" value="2"/>
</dbReference>
<dbReference type="PROSITE" id="PS50893">
    <property type="entry name" value="ABC_TRANSPORTER_2"/>
    <property type="match status" value="2"/>
</dbReference>
<dbReference type="Pfam" id="PF08352">
    <property type="entry name" value="oligo_HPY"/>
    <property type="match status" value="2"/>
</dbReference>
<comment type="catalytic activity">
    <reaction evidence="16">
        <text>glutathione(out) + ATP + H2O = glutathione(in) + ADP + phosphate + H(+)</text>
        <dbReference type="Rhea" id="RHEA:29791"/>
        <dbReference type="ChEBI" id="CHEBI:15377"/>
        <dbReference type="ChEBI" id="CHEBI:15378"/>
        <dbReference type="ChEBI" id="CHEBI:30616"/>
        <dbReference type="ChEBI" id="CHEBI:43474"/>
        <dbReference type="ChEBI" id="CHEBI:57925"/>
        <dbReference type="ChEBI" id="CHEBI:456216"/>
        <dbReference type="EC" id="7.4.2.10"/>
    </reaction>
</comment>
<feature type="domain" description="ABC transporter" evidence="18">
    <location>
        <begin position="303"/>
        <end position="553"/>
    </location>
</feature>
<proteinExistence type="inferred from homology"/>
<keyword evidence="6" id="KW-0677">Repeat</keyword>
<dbReference type="InterPro" id="IPR003439">
    <property type="entry name" value="ABC_transporter-like_ATP-bd"/>
</dbReference>
<dbReference type="Gene3D" id="3.40.50.300">
    <property type="entry name" value="P-loop containing nucleotide triphosphate hydrolases"/>
    <property type="match status" value="2"/>
</dbReference>
<evidence type="ECO:0000256" key="14">
    <source>
        <dbReference type="ARBA" id="ARBA00039050"/>
    </source>
</evidence>
<evidence type="ECO:0000256" key="15">
    <source>
        <dbReference type="ARBA" id="ARBA00041187"/>
    </source>
</evidence>
<dbReference type="SUPFAM" id="SSF52540">
    <property type="entry name" value="P-loop containing nucleoside triphosphate hydrolases"/>
    <property type="match status" value="2"/>
</dbReference>
<evidence type="ECO:0000256" key="8">
    <source>
        <dbReference type="ARBA" id="ARBA00022801"/>
    </source>
</evidence>
<keyword evidence="9 19" id="KW-0067">ATP-binding</keyword>
<dbReference type="InterPro" id="IPR003593">
    <property type="entry name" value="AAA+_ATPase"/>
</dbReference>
<comment type="subcellular location">
    <subcellularLocation>
        <location evidence="1">Cell inner membrane</location>
        <topology evidence="1">Peripheral membrane protein</topology>
    </subcellularLocation>
</comment>
<organism evidence="19 20">
    <name type="scientific">Roseomonas elaeocarpi</name>
    <dbReference type="NCBI Taxonomy" id="907779"/>
    <lineage>
        <taxon>Bacteria</taxon>
        <taxon>Pseudomonadati</taxon>
        <taxon>Pseudomonadota</taxon>
        <taxon>Alphaproteobacteria</taxon>
        <taxon>Acetobacterales</taxon>
        <taxon>Roseomonadaceae</taxon>
        <taxon>Roseomonas</taxon>
    </lineage>
</organism>
<gene>
    <name evidence="19" type="ORF">ACFFGY_16190</name>
</gene>
<evidence type="ECO:0000313" key="20">
    <source>
        <dbReference type="Proteomes" id="UP001589865"/>
    </source>
</evidence>
<evidence type="ECO:0000256" key="5">
    <source>
        <dbReference type="ARBA" id="ARBA00022519"/>
    </source>
</evidence>
<evidence type="ECO:0000256" key="7">
    <source>
        <dbReference type="ARBA" id="ARBA00022741"/>
    </source>
</evidence>
<keyword evidence="3" id="KW-0813">Transport</keyword>
<evidence type="ECO:0000256" key="17">
    <source>
        <dbReference type="SAM" id="MobiDB-lite"/>
    </source>
</evidence>
<accession>A0ABV6JVP1</accession>
<evidence type="ECO:0000256" key="16">
    <source>
        <dbReference type="ARBA" id="ARBA00047640"/>
    </source>
</evidence>
<evidence type="ECO:0000256" key="13">
    <source>
        <dbReference type="ARBA" id="ARBA00038416"/>
    </source>
</evidence>
<keyword evidence="7" id="KW-0547">Nucleotide-binding</keyword>
<keyword evidence="10" id="KW-1278">Translocase</keyword>
<reference evidence="19 20" key="1">
    <citation type="submission" date="2024-09" db="EMBL/GenBank/DDBJ databases">
        <authorList>
            <person name="Sun Q."/>
            <person name="Mori K."/>
        </authorList>
    </citation>
    <scope>NUCLEOTIDE SEQUENCE [LARGE SCALE GENOMIC DNA]</scope>
    <source>
        <strain evidence="19 20">TBRC 5777</strain>
    </source>
</reference>
<comment type="caution">
    <text evidence="19">The sequence shown here is derived from an EMBL/GenBank/DDBJ whole genome shotgun (WGS) entry which is preliminary data.</text>
</comment>
<dbReference type="InterPro" id="IPR017871">
    <property type="entry name" value="ABC_transporter-like_CS"/>
</dbReference>
<evidence type="ECO:0000256" key="1">
    <source>
        <dbReference type="ARBA" id="ARBA00004417"/>
    </source>
</evidence>
<feature type="region of interest" description="Disordered" evidence="17">
    <location>
        <begin position="558"/>
        <end position="584"/>
    </location>
</feature>
<evidence type="ECO:0000256" key="2">
    <source>
        <dbReference type="ARBA" id="ARBA00011469"/>
    </source>
</evidence>
<evidence type="ECO:0000256" key="6">
    <source>
        <dbReference type="ARBA" id="ARBA00022737"/>
    </source>
</evidence>
<keyword evidence="20" id="KW-1185">Reference proteome</keyword>
<comment type="subunit">
    <text evidence="2">The complex is composed of two ATP-binding proteins (GsiA), two transmembrane proteins (GsiC and GsiD) and a solute-binding protein (GsiB).</text>
</comment>
<evidence type="ECO:0000256" key="10">
    <source>
        <dbReference type="ARBA" id="ARBA00022967"/>
    </source>
</evidence>
<dbReference type="NCBIfam" id="NF008453">
    <property type="entry name" value="PRK11308.1"/>
    <property type="match status" value="2"/>
</dbReference>
<name>A0ABV6JVP1_9PROT</name>
<dbReference type="EC" id="7.4.2.10" evidence="14"/>
<dbReference type="InterPro" id="IPR027417">
    <property type="entry name" value="P-loop_NTPase"/>
</dbReference>
<keyword evidence="5" id="KW-0997">Cell inner membrane</keyword>
<protein>
    <recommendedName>
        <fullName evidence="15">Glutathione import ATP-binding protein GsiA</fullName>
        <ecNumber evidence="14">7.4.2.10</ecNumber>
    </recommendedName>
</protein>
<dbReference type="InterPro" id="IPR050319">
    <property type="entry name" value="ABC_transp_ATP-bind"/>
</dbReference>
<keyword evidence="11" id="KW-0472">Membrane</keyword>
<evidence type="ECO:0000313" key="19">
    <source>
        <dbReference type="EMBL" id="MFC0409793.1"/>
    </source>
</evidence>
<dbReference type="NCBIfam" id="NF007739">
    <property type="entry name" value="PRK10419.1"/>
    <property type="match status" value="2"/>
</dbReference>
<dbReference type="PROSITE" id="PS00211">
    <property type="entry name" value="ABC_TRANSPORTER_1"/>
    <property type="match status" value="2"/>
</dbReference>
<evidence type="ECO:0000256" key="3">
    <source>
        <dbReference type="ARBA" id="ARBA00022448"/>
    </source>
</evidence>
<comment type="function">
    <text evidence="12">Part of the ABC transporter complex GsiABCD involved in glutathione import. Responsible for energy coupling to the transport system.</text>
</comment>
<evidence type="ECO:0000256" key="12">
    <source>
        <dbReference type="ARBA" id="ARBA00037530"/>
    </source>
</evidence>
<dbReference type="PANTHER" id="PTHR43776:SF15">
    <property type="entry name" value="GLUTATHIONE IMPORT ATP-BINDING PROTEIN GSIA"/>
    <property type="match status" value="1"/>
</dbReference>
<dbReference type="GO" id="GO:0005524">
    <property type="term" value="F:ATP binding"/>
    <property type="evidence" value="ECO:0007669"/>
    <property type="project" value="UniProtKB-KW"/>
</dbReference>
<evidence type="ECO:0000256" key="4">
    <source>
        <dbReference type="ARBA" id="ARBA00022475"/>
    </source>
</evidence>
<evidence type="ECO:0000256" key="11">
    <source>
        <dbReference type="ARBA" id="ARBA00023136"/>
    </source>
</evidence>
<feature type="compositionally biased region" description="Basic and acidic residues" evidence="17">
    <location>
        <begin position="561"/>
        <end position="571"/>
    </location>
</feature>
<keyword evidence="8" id="KW-0378">Hydrolase</keyword>
<evidence type="ECO:0000256" key="9">
    <source>
        <dbReference type="ARBA" id="ARBA00022840"/>
    </source>
</evidence>
<dbReference type="PANTHER" id="PTHR43776">
    <property type="entry name" value="TRANSPORT ATP-BINDING PROTEIN"/>
    <property type="match status" value="1"/>
</dbReference>
<dbReference type="Pfam" id="PF00005">
    <property type="entry name" value="ABC_tran"/>
    <property type="match status" value="2"/>
</dbReference>
<dbReference type="CDD" id="cd03257">
    <property type="entry name" value="ABC_NikE_OppD_transporters"/>
    <property type="match status" value="2"/>
</dbReference>
<dbReference type="Proteomes" id="UP001589865">
    <property type="component" value="Unassembled WGS sequence"/>
</dbReference>
<evidence type="ECO:0000259" key="18">
    <source>
        <dbReference type="PROSITE" id="PS50893"/>
    </source>
</evidence>
<dbReference type="RefSeq" id="WP_377045537.1">
    <property type="nucleotide sequence ID" value="NZ_JBHLUN010000010.1"/>
</dbReference>
<dbReference type="EMBL" id="JBHLUN010000010">
    <property type="protein sequence ID" value="MFC0409793.1"/>
    <property type="molecule type" value="Genomic_DNA"/>
</dbReference>
<sequence length="609" mass="66429">MPPTPDSAPLLDISGLTVRFGDFTAVNGLSLTVRAGETVALVGESGSGKSVTSLAVTRLLDHAGGKITAGRIGFRDRAGKLRDLAAEAPDAMRRLRGPEIAMIFQEPMTSLNPVLRVGDQIAEAVELHQGLDHAAARAEAKRLLEKVRIPEAARQLDRYPFQMSGGMRQRVMIALALSCRPRLLIADEPTTALDVTVQAQVLRLIRSLQQETELGMIFITHDMGVVAEIADRVVVMRRGEAVEEGDVHRIFAAPEHPYTQRLLAAVPTLGSLADQPLPVPFPTPGAPPPAPQDTVARQAAPILSVRDLTTRFDVKRGLFNRVVGRIHAAEHVSFDLRAGETLAVVGESGCGKSTTGRSIIRLEQPRGGQIRFDGVDMTTLDNAREARLRRGVQFVFQDPFASLDPRLTVGFSVAEPIHTHKLLRGRAVEDRVAELLTQVGLGPEHARRYPHEMSGGQRQRVAIARALASQPQVIIADEAVAALDVSIRAQVVNLLMRLQREMGLAYLFISHDMAVVERVSHRVAVMYLGQIVEIGPRQAVMTNPQHAYTRRLLAAVPVPDPSRRGHDRGLDDSEVPSPLRRPDDLPEVAPLVQVGLDHYVARHHVGGLY</sequence>
<keyword evidence="4" id="KW-1003">Cell membrane</keyword>
<feature type="domain" description="ABC transporter" evidence="18">
    <location>
        <begin position="11"/>
        <end position="263"/>
    </location>
</feature>
<comment type="similarity">
    <text evidence="13">Belongs to the ABC transporter superfamily. Glutathione importer (TC 3.A.1.5.11) family.</text>
</comment>